<dbReference type="Proteomes" id="UP000800040">
    <property type="component" value="Unassembled WGS sequence"/>
</dbReference>
<feature type="chain" id="PRO_5025529394" evidence="2">
    <location>
        <begin position="21"/>
        <end position="400"/>
    </location>
</feature>
<proteinExistence type="predicted"/>
<dbReference type="EMBL" id="ML975302">
    <property type="protein sequence ID" value="KAF1834396.1"/>
    <property type="molecule type" value="Genomic_DNA"/>
</dbReference>
<evidence type="ECO:0000313" key="3">
    <source>
        <dbReference type="EMBL" id="KAF1834396.1"/>
    </source>
</evidence>
<keyword evidence="2" id="KW-0732">Signal</keyword>
<organism evidence="3 4">
    <name type="scientific">Decorospora gaudefroyi</name>
    <dbReference type="NCBI Taxonomy" id="184978"/>
    <lineage>
        <taxon>Eukaryota</taxon>
        <taxon>Fungi</taxon>
        <taxon>Dikarya</taxon>
        <taxon>Ascomycota</taxon>
        <taxon>Pezizomycotina</taxon>
        <taxon>Dothideomycetes</taxon>
        <taxon>Pleosporomycetidae</taxon>
        <taxon>Pleosporales</taxon>
        <taxon>Pleosporineae</taxon>
        <taxon>Pleosporaceae</taxon>
        <taxon>Decorospora</taxon>
    </lineage>
</organism>
<evidence type="ECO:0000256" key="1">
    <source>
        <dbReference type="SAM" id="MobiDB-lite"/>
    </source>
</evidence>
<protein>
    <submittedName>
        <fullName evidence="3">Uncharacterized protein</fullName>
    </submittedName>
</protein>
<reference evidence="3" key="1">
    <citation type="submission" date="2020-01" db="EMBL/GenBank/DDBJ databases">
        <authorList>
            <consortium name="DOE Joint Genome Institute"/>
            <person name="Haridas S."/>
            <person name="Albert R."/>
            <person name="Binder M."/>
            <person name="Bloem J."/>
            <person name="Labutti K."/>
            <person name="Salamov A."/>
            <person name="Andreopoulos B."/>
            <person name="Baker S.E."/>
            <person name="Barry K."/>
            <person name="Bills G."/>
            <person name="Bluhm B.H."/>
            <person name="Cannon C."/>
            <person name="Castanera R."/>
            <person name="Culley D.E."/>
            <person name="Daum C."/>
            <person name="Ezra D."/>
            <person name="Gonzalez J.B."/>
            <person name="Henrissat B."/>
            <person name="Kuo A."/>
            <person name="Liang C."/>
            <person name="Lipzen A."/>
            <person name="Lutzoni F."/>
            <person name="Magnuson J."/>
            <person name="Mondo S."/>
            <person name="Nolan M."/>
            <person name="Ohm R."/>
            <person name="Pangilinan J."/>
            <person name="Park H.-J."/>
            <person name="Ramirez L."/>
            <person name="Alfaro M."/>
            <person name="Sun H."/>
            <person name="Tritt A."/>
            <person name="Yoshinaga Y."/>
            <person name="Zwiers L.-H."/>
            <person name="Turgeon B.G."/>
            <person name="Goodwin S.B."/>
            <person name="Spatafora J.W."/>
            <person name="Crous P.W."/>
            <person name="Grigoriev I.V."/>
        </authorList>
    </citation>
    <scope>NUCLEOTIDE SEQUENCE</scope>
    <source>
        <strain evidence="3">P77</strain>
    </source>
</reference>
<sequence length="400" mass="43397">MRTNNIYLAIGFACCSLVLAHPQEDQPVTSFSIVPQSGLQSGATIQTTYQSIEGLTDNTVTTTVIDGTTTILPVWYCAPTATAAACQGCPQSENPDNEETSCDVGFNALVLLPLVAVPGVFLPPPEGLPTITIDNGEPREYTPPPTPEPEPETSITPTPTPTPTPSSSSMVDRTPEVDCVLATNKAKDYAQPTITTVELGGSYVPPPPESSPINPDDLPFLPLQLEGGGGNCDGSGRESRYFAMPFYQFGNTFTRGDAITAVREFCATHAKNKTLLGPTGKGINKDGTRYEAGHIFQGDYDTPESGKISVRAMFDVDNRLSPHFTPGEDCNNNGDTEGAVWMYTFSEISCTNYLAQTFEFCPKNTGGTYYYRCTIWETFKWNEVMIPLPENPEDQENTFQ</sequence>
<evidence type="ECO:0000256" key="2">
    <source>
        <dbReference type="SAM" id="SignalP"/>
    </source>
</evidence>
<accession>A0A6A5KFG0</accession>
<keyword evidence="4" id="KW-1185">Reference proteome</keyword>
<feature type="signal peptide" evidence="2">
    <location>
        <begin position="1"/>
        <end position="20"/>
    </location>
</feature>
<feature type="region of interest" description="Disordered" evidence="1">
    <location>
        <begin position="128"/>
        <end position="173"/>
    </location>
</feature>
<evidence type="ECO:0000313" key="4">
    <source>
        <dbReference type="Proteomes" id="UP000800040"/>
    </source>
</evidence>
<dbReference type="AlphaFoldDB" id="A0A6A5KFG0"/>
<dbReference type="OrthoDB" id="5376762at2759"/>
<name>A0A6A5KFG0_9PLEO</name>
<gene>
    <name evidence="3" type="ORF">BDW02DRAFT_598189</name>
</gene>